<dbReference type="Proteomes" id="UP001056291">
    <property type="component" value="Chromosome"/>
</dbReference>
<evidence type="ECO:0000313" key="5">
    <source>
        <dbReference type="Proteomes" id="UP001056291"/>
    </source>
</evidence>
<dbReference type="RefSeq" id="WP_251934119.1">
    <property type="nucleotide sequence ID" value="NZ_CP098747.1"/>
</dbReference>
<keyword evidence="2 3" id="KW-0802">TPR repeat</keyword>
<evidence type="ECO:0000256" key="1">
    <source>
        <dbReference type="ARBA" id="ARBA00022737"/>
    </source>
</evidence>
<dbReference type="InterPro" id="IPR019734">
    <property type="entry name" value="TPR_rpt"/>
</dbReference>
<feature type="repeat" description="TPR" evidence="3">
    <location>
        <begin position="174"/>
        <end position="207"/>
    </location>
</feature>
<keyword evidence="1" id="KW-0677">Repeat</keyword>
<dbReference type="PANTHER" id="PTHR44858">
    <property type="entry name" value="TETRATRICOPEPTIDE REPEAT PROTEIN 6"/>
    <property type="match status" value="1"/>
</dbReference>
<dbReference type="InterPro" id="IPR050498">
    <property type="entry name" value="Ycf3"/>
</dbReference>
<dbReference type="Pfam" id="PF13371">
    <property type="entry name" value="TPR_9"/>
    <property type="match status" value="1"/>
</dbReference>
<evidence type="ECO:0000256" key="2">
    <source>
        <dbReference type="ARBA" id="ARBA00022803"/>
    </source>
</evidence>
<evidence type="ECO:0000313" key="4">
    <source>
        <dbReference type="EMBL" id="USG61132.1"/>
    </source>
</evidence>
<dbReference type="SMART" id="SM00028">
    <property type="entry name" value="TPR"/>
    <property type="match status" value="4"/>
</dbReference>
<gene>
    <name evidence="4" type="ORF">NBZ79_18405</name>
</gene>
<protein>
    <submittedName>
        <fullName evidence="4">Tetratricopeptide repeat protein</fullName>
    </submittedName>
</protein>
<accession>A0ABY4W2G0</accession>
<dbReference type="PANTHER" id="PTHR44858:SF1">
    <property type="entry name" value="UDP-N-ACETYLGLUCOSAMINE--PEPTIDE N-ACETYLGLUCOSAMINYLTRANSFERASE SPINDLY-RELATED"/>
    <property type="match status" value="1"/>
</dbReference>
<evidence type="ECO:0000256" key="3">
    <source>
        <dbReference type="PROSITE-ProRule" id="PRU00339"/>
    </source>
</evidence>
<feature type="repeat" description="TPR" evidence="3">
    <location>
        <begin position="140"/>
        <end position="173"/>
    </location>
</feature>
<dbReference type="PROSITE" id="PS50005">
    <property type="entry name" value="TPR"/>
    <property type="match status" value="2"/>
</dbReference>
<keyword evidence="5" id="KW-1185">Reference proteome</keyword>
<dbReference type="InterPro" id="IPR011990">
    <property type="entry name" value="TPR-like_helical_dom_sf"/>
</dbReference>
<proteinExistence type="predicted"/>
<reference evidence="4" key="1">
    <citation type="submission" date="2022-06" db="EMBL/GenBank/DDBJ databases">
        <title>Sneathiella actinostolidae sp. nov., isolated from a sea anemonein the Western Pacific Ocean.</title>
        <authorList>
            <person name="Wei M.J."/>
        </authorList>
    </citation>
    <scope>NUCLEOTIDE SEQUENCE</scope>
    <source>
        <strain evidence="4">PHK-P5</strain>
    </source>
</reference>
<sequence>MSNFKAMSRIYYICLLSIILAASDITHGNAQERDEQAEYKSCLTLIAREPEMAFESALAWRDKGGGFPARHCAALALMEMKKYRIAAPLLEELAEDLRDSGSPLVVAVLGQAANAWLLAEKYPRALAVASAALEFEPKNIELRIDRARIYAQTNDFNAAFDDLDYALKIDPTRSDALVFRGAAWRQLGNNERAMEDIDLALSLTPDLLAGLVERGILFRLSGKDNLARADWLKVLNLSPYSAAAETARINLEKLDVNIND</sequence>
<dbReference type="SUPFAM" id="SSF48452">
    <property type="entry name" value="TPR-like"/>
    <property type="match status" value="1"/>
</dbReference>
<dbReference type="EMBL" id="CP098747">
    <property type="protein sequence ID" value="USG61132.1"/>
    <property type="molecule type" value="Genomic_DNA"/>
</dbReference>
<name>A0ABY4W2G0_9PROT</name>
<organism evidence="4 5">
    <name type="scientific">Sneathiella marina</name>
    <dbReference type="NCBI Taxonomy" id="2950108"/>
    <lineage>
        <taxon>Bacteria</taxon>
        <taxon>Pseudomonadati</taxon>
        <taxon>Pseudomonadota</taxon>
        <taxon>Alphaproteobacteria</taxon>
        <taxon>Sneathiellales</taxon>
        <taxon>Sneathiellaceae</taxon>
        <taxon>Sneathiella</taxon>
    </lineage>
</organism>
<dbReference type="Gene3D" id="1.25.40.10">
    <property type="entry name" value="Tetratricopeptide repeat domain"/>
    <property type="match status" value="2"/>
</dbReference>